<evidence type="ECO:0000259" key="2">
    <source>
        <dbReference type="Pfam" id="PF00296"/>
    </source>
</evidence>
<dbReference type="GO" id="GO:0016705">
    <property type="term" value="F:oxidoreductase activity, acting on paired donors, with incorporation or reduction of molecular oxygen"/>
    <property type="evidence" value="ECO:0007669"/>
    <property type="project" value="InterPro"/>
</dbReference>
<dbReference type="RefSeq" id="WP_232331581.1">
    <property type="nucleotide sequence ID" value="NZ_QNRE01000002.1"/>
</dbReference>
<organism evidence="3 4">
    <name type="scientific">Nocardia puris</name>
    <dbReference type="NCBI Taxonomy" id="208602"/>
    <lineage>
        <taxon>Bacteria</taxon>
        <taxon>Bacillati</taxon>
        <taxon>Actinomycetota</taxon>
        <taxon>Actinomycetes</taxon>
        <taxon>Mycobacteriales</taxon>
        <taxon>Nocardiaceae</taxon>
        <taxon>Nocardia</taxon>
    </lineage>
</organism>
<dbReference type="Pfam" id="PF00296">
    <property type="entry name" value="Bac_luciferase"/>
    <property type="match status" value="1"/>
</dbReference>
<comment type="caution">
    <text evidence="3">The sequence shown here is derived from an EMBL/GenBank/DDBJ whole genome shotgun (WGS) entry which is preliminary data.</text>
</comment>
<feature type="domain" description="Luciferase-like" evidence="2">
    <location>
        <begin position="17"/>
        <end position="182"/>
    </location>
</feature>
<dbReference type="PANTHER" id="PTHR43244:SF1">
    <property type="entry name" value="5,10-METHYLENETETRAHYDROMETHANOPTERIN REDUCTASE"/>
    <property type="match status" value="1"/>
</dbReference>
<proteinExistence type="predicted"/>
<dbReference type="InterPro" id="IPR011251">
    <property type="entry name" value="Luciferase-like_dom"/>
</dbReference>
<keyword evidence="4" id="KW-1185">Reference proteome</keyword>
<dbReference type="SUPFAM" id="SSF51679">
    <property type="entry name" value="Bacterial luciferase-like"/>
    <property type="match status" value="1"/>
</dbReference>
<evidence type="ECO:0000313" key="3">
    <source>
        <dbReference type="EMBL" id="RBO93971.1"/>
    </source>
</evidence>
<evidence type="ECO:0000313" key="4">
    <source>
        <dbReference type="Proteomes" id="UP000252586"/>
    </source>
</evidence>
<dbReference type="EMBL" id="QNRE01000002">
    <property type="protein sequence ID" value="RBO93971.1"/>
    <property type="molecule type" value="Genomic_DNA"/>
</dbReference>
<dbReference type="Proteomes" id="UP000252586">
    <property type="component" value="Unassembled WGS sequence"/>
</dbReference>
<keyword evidence="1" id="KW-0560">Oxidoreductase</keyword>
<evidence type="ECO:0000256" key="1">
    <source>
        <dbReference type="ARBA" id="ARBA00023002"/>
    </source>
</evidence>
<dbReference type="PANTHER" id="PTHR43244">
    <property type="match status" value="1"/>
</dbReference>
<accession>A0A366DV43</accession>
<sequence length="322" mass="34592">MNLTMSCALNTSLESPEHARIAEDLGYSRAWFYDSPAICADVWMQLARAADRTERIGLGTGVLVPALRHPMVTATAIAGLVAQVGTERVTVGFGTGFTGRLTLGQRPSRWAYVAHYAEVVKRLLRGETVEWEGAPIQMLHHDGFAAVRPIEVPWVAAAIGPKGLAVAREQDGVFSVPDPLPGFDWCVNLTLGTVLDDGEDPGSDRAIAAAGHAASLWFHFAMEFGGLDNVPDGERWAAAYAEVPAETRHLELHDGHLWSVSERDRPFVDGRVLAASGAAMSAAAWRDRLAELASNGATEIAYQPAGPDVPRELEAFATAMRG</sequence>
<dbReference type="AlphaFoldDB" id="A0A366DV43"/>
<dbReference type="InterPro" id="IPR050564">
    <property type="entry name" value="F420-G6PD/mer"/>
</dbReference>
<protein>
    <submittedName>
        <fullName evidence="3">5,10-methylenetetrahydromethanopterin reductase</fullName>
    </submittedName>
</protein>
<gene>
    <name evidence="3" type="ORF">DFR74_102391</name>
</gene>
<name>A0A366DV43_9NOCA</name>
<dbReference type="Gene3D" id="3.20.20.30">
    <property type="entry name" value="Luciferase-like domain"/>
    <property type="match status" value="1"/>
</dbReference>
<reference evidence="3 4" key="1">
    <citation type="submission" date="2018-06" db="EMBL/GenBank/DDBJ databases">
        <title>Genomic Encyclopedia of Type Strains, Phase IV (KMG-IV): sequencing the most valuable type-strain genomes for metagenomic binning, comparative biology and taxonomic classification.</title>
        <authorList>
            <person name="Goeker M."/>
        </authorList>
    </citation>
    <scope>NUCLEOTIDE SEQUENCE [LARGE SCALE GENOMIC DNA]</scope>
    <source>
        <strain evidence="3 4">DSM 44599</strain>
    </source>
</reference>
<dbReference type="InterPro" id="IPR036661">
    <property type="entry name" value="Luciferase-like_sf"/>
</dbReference>
<dbReference type="STRING" id="1210090.GCA_001613185_00233"/>